<evidence type="ECO:0000256" key="2">
    <source>
        <dbReference type="ARBA" id="ARBA00010400"/>
    </source>
</evidence>
<evidence type="ECO:0000256" key="4">
    <source>
        <dbReference type="ARBA" id="ARBA00022729"/>
    </source>
</evidence>
<evidence type="ECO:0000256" key="1">
    <source>
        <dbReference type="ARBA" id="ARBA00004613"/>
    </source>
</evidence>
<evidence type="ECO:0000313" key="6">
    <source>
        <dbReference type="EMBL" id="AEK80848.1"/>
    </source>
</evidence>
<dbReference type="GO" id="GO:0005576">
    <property type="term" value="C:extracellular region"/>
    <property type="evidence" value="ECO:0007669"/>
    <property type="project" value="UniProtKB-SubCell"/>
</dbReference>
<keyword evidence="3 5" id="KW-0964">Secreted</keyword>
<comment type="function">
    <text evidence="5">Effector that suppresses plant defense responses during pathogen infection.</text>
</comment>
<feature type="signal peptide" evidence="5">
    <location>
        <begin position="1"/>
        <end position="23"/>
    </location>
</feature>
<accession>E0W566</accession>
<dbReference type="OMA" id="MRFYYIV"/>
<dbReference type="RefSeq" id="XP_009516815.1">
    <property type="nucleotide sequence ID" value="XM_009518520.1"/>
</dbReference>
<comment type="subcellular location">
    <subcellularLocation>
        <location evidence="1 5">Secreted</location>
    </subcellularLocation>
</comment>
<dbReference type="EMBL" id="JN254037">
    <property type="protein sequence ID" value="AEK80850.1"/>
    <property type="molecule type" value="Genomic_DNA"/>
</dbReference>
<dbReference type="Pfam" id="PF16810">
    <property type="entry name" value="RXLR"/>
    <property type="match status" value="1"/>
</dbReference>
<dbReference type="OrthoDB" id="98107at2759"/>
<proteinExistence type="inferred from homology"/>
<dbReference type="AlphaFoldDB" id="E0W566"/>
<comment type="domain">
    <text evidence="5">The RxLR-dEER motif acts to carry the protein into the host cell cytoplasm through binding to cell surface phosphatidylinositol-3-phosphate.</text>
</comment>
<protein>
    <recommendedName>
        <fullName evidence="5">RxLR effector protein</fullName>
    </recommendedName>
</protein>
<evidence type="ECO:0000256" key="3">
    <source>
        <dbReference type="ARBA" id="ARBA00022525"/>
    </source>
</evidence>
<evidence type="ECO:0000313" key="7">
    <source>
        <dbReference type="EMBL" id="AEK80849.1"/>
    </source>
</evidence>
<feature type="chain" id="PRO_5007653116" description="RxLR effector protein" evidence="5">
    <location>
        <begin position="24"/>
        <end position="147"/>
    </location>
</feature>
<dbReference type="KEGG" id="psoj:PHYSODRAFT_284479"/>
<dbReference type="InterPro" id="IPR031825">
    <property type="entry name" value="RXLR"/>
</dbReference>
<name>E0W566_PHYSO</name>
<comment type="similarity">
    <text evidence="2 5">Belongs to the RxLR effector family.</text>
</comment>
<dbReference type="VEuPathDB" id="FungiDB:PHYSODRAFT_284479"/>
<dbReference type="PROSITE" id="PS51257">
    <property type="entry name" value="PROKAR_LIPOPROTEIN"/>
    <property type="match status" value="1"/>
</dbReference>
<evidence type="ECO:0000313" key="8">
    <source>
        <dbReference type="EMBL" id="AEK80850.1"/>
    </source>
</evidence>
<evidence type="ECO:0000256" key="5">
    <source>
        <dbReference type="RuleBase" id="RU367124"/>
    </source>
</evidence>
<dbReference type="EMBL" id="JN254035">
    <property type="protein sequence ID" value="AEK80848.1"/>
    <property type="molecule type" value="Genomic_DNA"/>
</dbReference>
<gene>
    <name evidence="8" type="primary">Avh</name>
</gene>
<reference evidence="8" key="1">
    <citation type="journal article" date="2011" name="Plant Cell">
        <title>Transcriptional programming and functional interactions within the Phytophthora sojae RXLR effector repertoire.</title>
        <authorList>
            <person name="Wang Q."/>
            <person name="Han C."/>
            <person name="Ferreira A.O."/>
            <person name="Yu X."/>
            <person name="Ye W."/>
            <person name="Tripathy S."/>
            <person name="Kale S.D."/>
            <person name="Gu B."/>
            <person name="Sheng Y."/>
            <person name="Sui Y."/>
            <person name="Wang X."/>
            <person name="Zhang Z."/>
            <person name="Cheng B."/>
            <person name="Dong S."/>
            <person name="Shan W."/>
            <person name="Zheng X."/>
            <person name="Dou D."/>
            <person name="Tyler B.M."/>
            <person name="Wang Y."/>
        </authorList>
    </citation>
    <scope>NUCLEOTIDE SEQUENCE</scope>
    <source>
        <strain evidence="6">P7064</strain>
        <strain evidence="7">P7074</strain>
        <strain evidence="8">P7076</strain>
    </source>
</reference>
<dbReference type="EMBL" id="JN254036">
    <property type="protein sequence ID" value="AEK80849.1"/>
    <property type="molecule type" value="Genomic_DNA"/>
</dbReference>
<keyword evidence="4 5" id="KW-0732">Signal</keyword>
<dbReference type="HOGENOM" id="CLU_134109_0_0_1"/>
<organism evidence="8">
    <name type="scientific">Phytophthora sojae</name>
    <name type="common">Soybean stem and root rot agent</name>
    <name type="synonym">Phytophthora megasperma f. sp. glycines</name>
    <dbReference type="NCBI Taxonomy" id="67593"/>
    <lineage>
        <taxon>Eukaryota</taxon>
        <taxon>Sar</taxon>
        <taxon>Stramenopiles</taxon>
        <taxon>Oomycota</taxon>
        <taxon>Peronosporomycetes</taxon>
        <taxon>Peronosporales</taxon>
        <taxon>Peronosporaceae</taxon>
        <taxon>Phytophthora</taxon>
    </lineage>
</organism>
<sequence length="147" mass="16254">MRFCYFALAAAATLVACTNAVSAETQLSQTIPELVARTLADAPINDAVKRSLRRHATLDEEERGGGGYNTKMLVDLAKSKNNKLPGIIAKLSKSGQKTVINTWRKQSKNLESVYKMLGMKSIADVKHPNYPVFQRFEKLAKKQTNIA</sequence>